<evidence type="ECO:0000313" key="1">
    <source>
        <dbReference type="EMBL" id="SIO51541.1"/>
    </source>
</evidence>
<sequence length="29" mass="3120">MRAVDWRSVPVLALVVVATATGYCSRNAI</sequence>
<name>A0A1N6K4S0_9BURK</name>
<proteinExistence type="predicted"/>
<dbReference type="Proteomes" id="UP000184693">
    <property type="component" value="Unassembled WGS sequence"/>
</dbReference>
<protein>
    <submittedName>
        <fullName evidence="1">Uncharacterized protein</fullName>
    </submittedName>
</protein>
<gene>
    <name evidence="1" type="ORF">SAMN05444168_6025</name>
</gene>
<dbReference type="AlphaFoldDB" id="A0A1N6K4S0"/>
<evidence type="ECO:0000313" key="2">
    <source>
        <dbReference type="Proteomes" id="UP000184693"/>
    </source>
</evidence>
<organism evidence="1 2">
    <name type="scientific">Paraburkholderia phenazinium</name>
    <dbReference type="NCBI Taxonomy" id="60549"/>
    <lineage>
        <taxon>Bacteria</taxon>
        <taxon>Pseudomonadati</taxon>
        <taxon>Pseudomonadota</taxon>
        <taxon>Betaproteobacteria</taxon>
        <taxon>Burkholderiales</taxon>
        <taxon>Burkholderiaceae</taxon>
        <taxon>Paraburkholderia</taxon>
    </lineage>
</organism>
<accession>A0A1N6K4S0</accession>
<reference evidence="1 2" key="1">
    <citation type="submission" date="2016-11" db="EMBL/GenBank/DDBJ databases">
        <authorList>
            <person name="Jaros S."/>
            <person name="Januszkiewicz K."/>
            <person name="Wedrychowicz H."/>
        </authorList>
    </citation>
    <scope>NUCLEOTIDE SEQUENCE [LARGE SCALE GENOMIC DNA]</scope>
    <source>
        <strain evidence="1 2">GAS86</strain>
    </source>
</reference>
<dbReference type="EMBL" id="FSRM01000002">
    <property type="protein sequence ID" value="SIO51541.1"/>
    <property type="molecule type" value="Genomic_DNA"/>
</dbReference>